<dbReference type="OrthoDB" id="9808959at2"/>
<gene>
    <name evidence="1" type="ORF">CRD36_04440</name>
</gene>
<dbReference type="Proteomes" id="UP000229730">
    <property type="component" value="Unassembled WGS sequence"/>
</dbReference>
<dbReference type="RefSeq" id="WP_099471514.1">
    <property type="nucleotide sequence ID" value="NZ_CP041025.1"/>
</dbReference>
<sequence>MTKPNNTAKLTLVPDSPLLSAQESANINIKAFEDWVCTDVLPSIRKTGTYNVPEGMTIPEPHVLKGAFRDIATSMLED</sequence>
<accession>A0A2G4YUC1</accession>
<reference evidence="1 2" key="1">
    <citation type="submission" date="2017-10" db="EMBL/GenBank/DDBJ databases">
        <title>Frigbacter circumglobatus gen. nov. sp. nov., isolated from sediment cultured in situ.</title>
        <authorList>
            <person name="Zhao Z."/>
        </authorList>
    </citation>
    <scope>NUCLEOTIDE SEQUENCE [LARGE SCALE GENOMIC DNA]</scope>
    <source>
        <strain evidence="1 2">ZYL</strain>
    </source>
</reference>
<protein>
    <submittedName>
        <fullName evidence="1">Uncharacterized protein</fullName>
    </submittedName>
</protein>
<dbReference type="InParanoid" id="A0A2G4YUC1"/>
<keyword evidence="2" id="KW-1185">Reference proteome</keyword>
<name>A0A2G4YUC1_9PROT</name>
<proteinExistence type="predicted"/>
<comment type="caution">
    <text evidence="1">The sequence shown here is derived from an EMBL/GenBank/DDBJ whole genome shotgun (WGS) entry which is preliminary data.</text>
</comment>
<organism evidence="1 2">
    <name type="scientific">Paremcibacter congregatus</name>
    <dbReference type="NCBI Taxonomy" id="2043170"/>
    <lineage>
        <taxon>Bacteria</taxon>
        <taxon>Pseudomonadati</taxon>
        <taxon>Pseudomonadota</taxon>
        <taxon>Alphaproteobacteria</taxon>
        <taxon>Emcibacterales</taxon>
        <taxon>Emcibacteraceae</taxon>
        <taxon>Paremcibacter</taxon>
    </lineage>
</organism>
<dbReference type="EMBL" id="PDEM01000009">
    <property type="protein sequence ID" value="PHZ85929.1"/>
    <property type="molecule type" value="Genomic_DNA"/>
</dbReference>
<evidence type="ECO:0000313" key="1">
    <source>
        <dbReference type="EMBL" id="PHZ85929.1"/>
    </source>
</evidence>
<evidence type="ECO:0000313" key="2">
    <source>
        <dbReference type="Proteomes" id="UP000229730"/>
    </source>
</evidence>
<dbReference type="AlphaFoldDB" id="A0A2G4YUC1"/>